<reference evidence="8 9" key="1">
    <citation type="journal article" date="2011" name="J. Gen. Appl. Microbiol.">
        <title>Draft genome sequencing of the enigmatic basidiomycete Mixia osmundae.</title>
        <authorList>
            <person name="Nishida H."/>
            <person name="Nagatsuka Y."/>
            <person name="Sugiyama J."/>
        </authorList>
    </citation>
    <scope>NUCLEOTIDE SEQUENCE [LARGE SCALE GENOMIC DNA]</scope>
    <source>
        <strain evidence="9">CBS 9802 / IAM 14324 / JCM 22182 / KY 12970</strain>
    </source>
</reference>
<feature type="region of interest" description="Disordered" evidence="6">
    <location>
        <begin position="572"/>
        <end position="666"/>
    </location>
</feature>
<evidence type="ECO:0000256" key="6">
    <source>
        <dbReference type="SAM" id="MobiDB-lite"/>
    </source>
</evidence>
<evidence type="ECO:0000256" key="5">
    <source>
        <dbReference type="SAM" id="Coils"/>
    </source>
</evidence>
<dbReference type="InParanoid" id="G7E330"/>
<feature type="compositionally biased region" description="Polar residues" evidence="6">
    <location>
        <begin position="625"/>
        <end position="637"/>
    </location>
</feature>
<dbReference type="PANTHER" id="PTHR13179">
    <property type="entry name" value="DEP DOMAIN CONTAINING PROTEIN 5"/>
    <property type="match status" value="1"/>
</dbReference>
<evidence type="ECO:0000256" key="4">
    <source>
        <dbReference type="ARBA" id="ARBA00021881"/>
    </source>
</evidence>
<dbReference type="GO" id="GO:0035556">
    <property type="term" value="P:intracellular signal transduction"/>
    <property type="evidence" value="ECO:0007669"/>
    <property type="project" value="InterPro"/>
</dbReference>
<dbReference type="STRING" id="764103.G7E330"/>
<dbReference type="EMBL" id="BABT02000117">
    <property type="protein sequence ID" value="GAA97211.1"/>
    <property type="molecule type" value="Genomic_DNA"/>
</dbReference>
<evidence type="ECO:0000256" key="2">
    <source>
        <dbReference type="ARBA" id="ARBA00005643"/>
    </source>
</evidence>
<feature type="compositionally biased region" description="Low complexity" evidence="6">
    <location>
        <begin position="638"/>
        <end position="659"/>
    </location>
</feature>
<gene>
    <name evidence="8" type="primary">Mo03887</name>
    <name evidence="8" type="ORF">E5Q_03887</name>
</gene>
<dbReference type="InterPro" id="IPR000591">
    <property type="entry name" value="DEP_dom"/>
</dbReference>
<accession>G7E330</accession>
<name>G7E330_MIXOS</name>
<dbReference type="PANTHER" id="PTHR13179:SF8">
    <property type="entry name" value="GATOR COMPLEX PROTEIN DEPDC5"/>
    <property type="match status" value="1"/>
</dbReference>
<proteinExistence type="inferred from homology"/>
<feature type="domain" description="DEP" evidence="7">
    <location>
        <begin position="1182"/>
        <end position="1257"/>
    </location>
</feature>
<evidence type="ECO:0000256" key="3">
    <source>
        <dbReference type="ARBA" id="ARBA00018529"/>
    </source>
</evidence>
<sequence length="1558" mass="175353">MAESGGTRLTAWVHESSAKAADVIVSHSALDGPDGTLYRLVKLRDNDDQTEVPHFLFRKSASSPGEVSAQLEISLSSEIAKQLNLLNRDAILVQQLEEPLNEAYLATHVELYFKDQHLGRADMHRLSLALQDTCVWIGQRISIPGCNLRARVGEIWTQGQRTNSAYVTHATKTVFRSESAKFFIFMQLSEEMWHFDNDGCMYYEKAIGLFLPELFTRWEQASTDHVVSLVLSARILYTKEEALQMAKIPTMDPDGRYYLDVYRVVADLESHRAWSSILRTLQAEVFRFKRSVLLDHSPVKDQICGKLSAAHNGNVLESINLAVNAFDKNYIDRDLHRTGLSVVIVTAGTCHFHVDKLLLRITTERMLDHGIGMDCVSLAKMPLHQVPLFRYYSHEPVAKKEADPRTIIGKGIPSEARKTARGRRPLYGLSQSNRDPLYHDATHGSEPLLPFYTVPHWLDCSFYSRQPDKPFRADRFMPRCRMPEIESLGAAEHENSAISIALLPRLAIVTSKDQLKWSEVDNATMRRLARERFDAVACGRMRVSQQSFASTRAFDTGSESQNAFGILDSAHSDSQHSFGIDDEASLSSPSKLPSPVLVSEPPRVATPPAATTPRIPASPLPVAQDSPNQESSAQSEATTRSRVRSSSVSTSRTSLSLRTANGDKPRFTPQLISRIASQAGQAPAQITPEKGANWFWPRKSSAGKSEVAAPQITSITSITGKLGSLRSNNQAQESEPKPATTDISRSHLTLPKPSQPNVLPVSPTKSEQISTVVQPIPLRKTATLNEESDLISRSHRSDIIGSYRSAGVSFEADSLEQKRKSLAVQDQRHRLNPSNPSKSTQVLLRQSQRWINIFPRHVNDQRSVKWKSLCSPASLPLYTTHYPSARELKEAYVEKGYTVPINQHVYSFMVKPAKSMTEAAAGVLKEAIAQRLSQGFQLIVPLAGATSTLGLAMIGSADISQALTDPLRMGARAIYLSMSSHIHRIQYDQALNQLKVTIYVRRQDWLKPDHAYRCVIWPFKDSIFEQTAITFPHPDLSRFDVKLLDRMICGQEAVEEFSDALRYRRIRLVLLPAPIRNRETIISQNSDVLDESSTDEEIRNDGIIKLYDLFRKSAWLRGPSSETARILKVQCVMTTADPSIYARQVASKLDAALPTKTHTDARDKPSLRDCSLAEIASHMLDRSSGLQLVNRTWYIQRFENSFIGKEFIEWLMSRYIDLSTRKDALEAGQRLQEQGLFVHVRGRRKLLDGQYFYYLAPDYAPIRKSRWFSRSNEEQRQSSRPASQSRGQFAKRIVSSAAAAVDREGASAVKMSTSIVIDHDPKKLSDRAETAILHIETSHNPVNGSHLQIHWMCTSRLVDELLQQYRRLVERYGYRLVEEHVHQIKDITQDNPFQKITRIALTVQPPDVPDLGALADSILPDQYFEMQLLRQHGYLLDVEADDRFPRDVEVSYSYRRNHYDFCQFIHTSGIAFVQISRDEDGSSSFLFLRNRIYLSHAPATSDRDAISPDVLCSELRALCNDSARLTEFWRAARQRLLQDIAEAEDEAVATANASISAA</sequence>
<feature type="compositionally biased region" description="Low complexity" evidence="6">
    <location>
        <begin position="585"/>
        <end position="617"/>
    </location>
</feature>
<feature type="coiled-coil region" evidence="5">
    <location>
        <begin position="1526"/>
        <end position="1553"/>
    </location>
</feature>
<evidence type="ECO:0000256" key="1">
    <source>
        <dbReference type="ARBA" id="ARBA00004148"/>
    </source>
</evidence>
<evidence type="ECO:0000313" key="8">
    <source>
        <dbReference type="EMBL" id="GAA97211.1"/>
    </source>
</evidence>
<dbReference type="PROSITE" id="PS50186">
    <property type="entry name" value="DEP"/>
    <property type="match status" value="1"/>
</dbReference>
<dbReference type="Pfam" id="PF00610">
    <property type="entry name" value="DEP"/>
    <property type="match status" value="1"/>
</dbReference>
<dbReference type="InterPro" id="IPR048255">
    <property type="entry name" value="IML1_N"/>
</dbReference>
<dbReference type="InterPro" id="IPR027244">
    <property type="entry name" value="IML1"/>
</dbReference>
<comment type="similarity">
    <text evidence="2">Belongs to the IML1 family.</text>
</comment>
<dbReference type="SMART" id="SM00049">
    <property type="entry name" value="DEP"/>
    <property type="match status" value="1"/>
</dbReference>
<protein>
    <recommendedName>
        <fullName evidence="3">Vacuolar membrane-associated protein IML1</fullName>
    </recommendedName>
    <alternativeName>
        <fullName evidence="4">Vacuolar membrane-associated protein iml1</fullName>
    </alternativeName>
</protein>
<evidence type="ECO:0000313" key="9">
    <source>
        <dbReference type="Proteomes" id="UP000009131"/>
    </source>
</evidence>
<keyword evidence="9" id="KW-1185">Reference proteome</keyword>
<comment type="subcellular location">
    <subcellularLocation>
        <location evidence="1">Vacuole membrane</location>
        <topology evidence="1">Peripheral membrane protein</topology>
    </subcellularLocation>
</comment>
<dbReference type="GO" id="GO:0005096">
    <property type="term" value="F:GTPase activator activity"/>
    <property type="evidence" value="ECO:0007669"/>
    <property type="project" value="InterPro"/>
</dbReference>
<keyword evidence="5" id="KW-0175">Coiled coil</keyword>
<dbReference type="GO" id="GO:1904262">
    <property type="term" value="P:negative regulation of TORC1 signaling"/>
    <property type="evidence" value="ECO:0007669"/>
    <property type="project" value="TreeGrafter"/>
</dbReference>
<dbReference type="FunCoup" id="G7E330">
    <property type="interactions" value="194"/>
</dbReference>
<dbReference type="Gene3D" id="1.10.10.10">
    <property type="entry name" value="Winged helix-like DNA-binding domain superfamily/Winged helix DNA-binding domain"/>
    <property type="match status" value="1"/>
</dbReference>
<dbReference type="Proteomes" id="UP000009131">
    <property type="component" value="Unassembled WGS sequence"/>
</dbReference>
<dbReference type="GO" id="GO:0005774">
    <property type="term" value="C:vacuolar membrane"/>
    <property type="evidence" value="ECO:0007669"/>
    <property type="project" value="UniProtKB-SubCell"/>
</dbReference>
<dbReference type="OrthoDB" id="39497at2759"/>
<dbReference type="InterPro" id="IPR036388">
    <property type="entry name" value="WH-like_DNA-bd_sf"/>
</dbReference>
<feature type="compositionally biased region" description="Polar residues" evidence="6">
    <location>
        <begin position="763"/>
        <end position="773"/>
    </location>
</feature>
<organism evidence="8 9">
    <name type="scientific">Mixia osmundae (strain CBS 9802 / IAM 14324 / JCM 22182 / KY 12970)</name>
    <dbReference type="NCBI Taxonomy" id="764103"/>
    <lineage>
        <taxon>Eukaryota</taxon>
        <taxon>Fungi</taxon>
        <taxon>Dikarya</taxon>
        <taxon>Basidiomycota</taxon>
        <taxon>Pucciniomycotina</taxon>
        <taxon>Mixiomycetes</taxon>
        <taxon>Mixiales</taxon>
        <taxon>Mixiaceae</taxon>
        <taxon>Mixia</taxon>
    </lineage>
</organism>
<evidence type="ECO:0000259" key="7">
    <source>
        <dbReference type="PROSITE" id="PS50186"/>
    </source>
</evidence>
<dbReference type="eggNOG" id="KOG3572">
    <property type="taxonomic scope" value="Eukaryota"/>
</dbReference>
<dbReference type="HOGENOM" id="CLU_000935_1_0_1"/>
<feature type="region of interest" description="Disordered" evidence="6">
    <location>
        <begin position="719"/>
        <end position="773"/>
    </location>
</feature>
<dbReference type="InterPro" id="IPR036390">
    <property type="entry name" value="WH_DNA-bd_sf"/>
</dbReference>
<dbReference type="Pfam" id="PF12257">
    <property type="entry name" value="IML1"/>
    <property type="match status" value="1"/>
</dbReference>
<dbReference type="GO" id="GO:0010508">
    <property type="term" value="P:positive regulation of autophagy"/>
    <property type="evidence" value="ECO:0007669"/>
    <property type="project" value="TreeGrafter"/>
</dbReference>
<dbReference type="SUPFAM" id="SSF46785">
    <property type="entry name" value="Winged helix' DNA-binding domain"/>
    <property type="match status" value="1"/>
</dbReference>
<comment type="caution">
    <text evidence="8">The sequence shown here is derived from an EMBL/GenBank/DDBJ whole genome shotgun (WGS) entry which is preliminary data.</text>
</comment>
<dbReference type="RefSeq" id="XP_014571109.1">
    <property type="nucleotide sequence ID" value="XM_014715623.1"/>
</dbReference>
<dbReference type="GO" id="GO:1990130">
    <property type="term" value="C:GATOR1 complex"/>
    <property type="evidence" value="ECO:0007669"/>
    <property type="project" value="TreeGrafter"/>
</dbReference>
<feature type="compositionally biased region" description="Polar residues" evidence="6">
    <location>
        <begin position="719"/>
        <end position="733"/>
    </location>
</feature>
<reference evidence="8 9" key="2">
    <citation type="journal article" date="2012" name="Open Biol.">
        <title>Characteristics of nucleosomes and linker DNA regions on the genome of the basidiomycete Mixia osmundae revealed by mono- and dinucleosome mapping.</title>
        <authorList>
            <person name="Nishida H."/>
            <person name="Kondo S."/>
            <person name="Matsumoto T."/>
            <person name="Suzuki Y."/>
            <person name="Yoshikawa H."/>
            <person name="Taylor T.D."/>
            <person name="Sugiyama J."/>
        </authorList>
    </citation>
    <scope>NUCLEOTIDE SEQUENCE [LARGE SCALE GENOMIC DNA]</scope>
    <source>
        <strain evidence="9">CBS 9802 / IAM 14324 / JCM 22182 / KY 12970</strain>
    </source>
</reference>
<dbReference type="OMA" id="SWMNATP"/>